<reference evidence="5" key="1">
    <citation type="submission" date="2014-09" db="EMBL/GenBank/DDBJ databases">
        <authorList>
            <person name="Gomez-Valero L."/>
        </authorList>
    </citation>
    <scope>NUCLEOTIDE SEQUENCE [LARGE SCALE GENOMIC DNA]</scope>
    <source>
        <strain evidence="5">ATCC700992</strain>
    </source>
</reference>
<dbReference type="PROSITE" id="PS50920">
    <property type="entry name" value="SOLCAR"/>
    <property type="match status" value="1"/>
</dbReference>
<dbReference type="Gene3D" id="1.50.40.10">
    <property type="entry name" value="Mitochondrial carrier domain"/>
    <property type="match status" value="1"/>
</dbReference>
<evidence type="ECO:0000256" key="3">
    <source>
        <dbReference type="ARBA" id="ARBA00023136"/>
    </source>
</evidence>
<keyword evidence="5" id="KW-1185">Reference proteome</keyword>
<accession>A0A098G1T8</accession>
<keyword evidence="2" id="KW-0812">Transmembrane</keyword>
<protein>
    <recommendedName>
        <fullName evidence="6">Mitochondrial carrier protein</fullName>
    </recommendedName>
</protein>
<comment type="subcellular location">
    <subcellularLocation>
        <location evidence="1">Membrane</location>
        <topology evidence="1">Multi-pass membrane protein</topology>
    </subcellularLocation>
</comment>
<sequence>MKEKTEQPKLYAWQQIAQLPFVQGPLLGASVMAAVTPLLNWTNHVMNDKPMVWRNAMAGATEYASSAVPSYATVFFIKRLLQPSSGQTSSFYDFATSFTAGAFSGLANTPFDAVAQNKQFAKLPSSKKTREMMIKHHGYASLFKGGTATMLREGAWSTIYLTAIPILASYFSERGLKREHAEGLALILTAGSYGMLSTPLNQLRSKKQLGLTEPTPIKSYIQHAKDIWNQKPTTSVLQRFSFYFKGALPRTVTTTIAGGLLVEGQELYNTFVKPSSTPKV</sequence>
<dbReference type="InterPro" id="IPR018108">
    <property type="entry name" value="MCP_transmembrane"/>
</dbReference>
<dbReference type="RefSeq" id="WP_045095102.1">
    <property type="nucleotide sequence ID" value="NZ_LN614827.1"/>
</dbReference>
<dbReference type="Proteomes" id="UP000032430">
    <property type="component" value="Chromosome I"/>
</dbReference>
<evidence type="ECO:0000313" key="4">
    <source>
        <dbReference type="EMBL" id="CEG56442.1"/>
    </source>
</evidence>
<dbReference type="Pfam" id="PF00153">
    <property type="entry name" value="Mito_carr"/>
    <property type="match status" value="1"/>
</dbReference>
<keyword evidence="3" id="KW-0472">Membrane</keyword>
<dbReference type="KEGG" id="lfa:LFA_1003"/>
<organism evidence="4 5">
    <name type="scientific">Legionella fallonii LLAP-10</name>
    <dbReference type="NCBI Taxonomy" id="1212491"/>
    <lineage>
        <taxon>Bacteria</taxon>
        <taxon>Pseudomonadati</taxon>
        <taxon>Pseudomonadota</taxon>
        <taxon>Gammaproteobacteria</taxon>
        <taxon>Legionellales</taxon>
        <taxon>Legionellaceae</taxon>
        <taxon>Legionella</taxon>
    </lineage>
</organism>
<gene>
    <name evidence="4" type="ORF">LFA_1003</name>
</gene>
<evidence type="ECO:0008006" key="6">
    <source>
        <dbReference type="Google" id="ProtNLM"/>
    </source>
</evidence>
<dbReference type="AlphaFoldDB" id="A0A098G1T8"/>
<name>A0A098G1T8_9GAMM</name>
<evidence type="ECO:0000313" key="5">
    <source>
        <dbReference type="Proteomes" id="UP000032430"/>
    </source>
</evidence>
<dbReference type="OrthoDB" id="5633893at2"/>
<evidence type="ECO:0000256" key="1">
    <source>
        <dbReference type="ARBA" id="ARBA00004141"/>
    </source>
</evidence>
<dbReference type="GO" id="GO:0016020">
    <property type="term" value="C:membrane"/>
    <property type="evidence" value="ECO:0007669"/>
    <property type="project" value="UniProtKB-SubCell"/>
</dbReference>
<dbReference type="SUPFAM" id="SSF103506">
    <property type="entry name" value="Mitochondrial carrier"/>
    <property type="match status" value="1"/>
</dbReference>
<proteinExistence type="predicted"/>
<evidence type="ECO:0000256" key="2">
    <source>
        <dbReference type="ARBA" id="ARBA00022692"/>
    </source>
</evidence>
<dbReference type="HOGENOM" id="CLU_993200_0_0_6"/>
<dbReference type="EMBL" id="LN614827">
    <property type="protein sequence ID" value="CEG56442.1"/>
    <property type="molecule type" value="Genomic_DNA"/>
</dbReference>
<dbReference type="InterPro" id="IPR023395">
    <property type="entry name" value="MCP_dom_sf"/>
</dbReference>